<evidence type="ECO:0000256" key="1">
    <source>
        <dbReference type="SAM" id="Phobius"/>
    </source>
</evidence>
<keyword evidence="1" id="KW-0472">Membrane</keyword>
<dbReference type="InterPro" id="IPR021109">
    <property type="entry name" value="Peptidase_aspartic_dom_sf"/>
</dbReference>
<evidence type="ECO:0000313" key="2">
    <source>
        <dbReference type="EMBL" id="RUS67814.1"/>
    </source>
</evidence>
<dbReference type="InterPro" id="IPR001969">
    <property type="entry name" value="Aspartic_peptidase_AS"/>
</dbReference>
<feature type="transmembrane region" description="Helical" evidence="1">
    <location>
        <begin position="21"/>
        <end position="40"/>
    </location>
</feature>
<protein>
    <recommendedName>
        <fullName evidence="4">TIGR02281 family clan AA aspartic protease</fullName>
    </recommendedName>
</protein>
<dbReference type="OrthoDB" id="185963at2"/>
<dbReference type="GO" id="GO:0004190">
    <property type="term" value="F:aspartic-type endopeptidase activity"/>
    <property type="evidence" value="ECO:0007669"/>
    <property type="project" value="InterPro"/>
</dbReference>
<gene>
    <name evidence="2" type="ORF">CUZ56_00293</name>
</gene>
<reference evidence="2 3" key="1">
    <citation type="submission" date="2018-01" db="EMBL/GenBank/DDBJ databases">
        <title>Saezia sanguinis gen. nov., sp. nov., in the order Burkholderiales isolated from human blood.</title>
        <authorList>
            <person name="Medina-Pascual M.J."/>
            <person name="Valdezate S."/>
            <person name="Monzon S."/>
            <person name="Cuesta I."/>
            <person name="Carrasco G."/>
            <person name="Villalon P."/>
            <person name="Saez-Nieto J.A."/>
        </authorList>
    </citation>
    <scope>NUCLEOTIDE SEQUENCE [LARGE SCALE GENOMIC DNA]</scope>
    <source>
        <strain evidence="2 3">CNM695-12</strain>
    </source>
</reference>
<dbReference type="AlphaFoldDB" id="A0A433SGN3"/>
<dbReference type="InterPro" id="IPR011969">
    <property type="entry name" value="Clan_AA_Asp_peptidase_C"/>
</dbReference>
<dbReference type="EMBL" id="PQSP01000001">
    <property type="protein sequence ID" value="RUS67814.1"/>
    <property type="molecule type" value="Genomic_DNA"/>
</dbReference>
<sequence precursor="true">MTNQTALQKKYVSPIAHYHHMLKTMVLTASFVMIGSIPLIPTHSNAQTTDQPPRTTLAASIALAGSLGGKALVVINNAAPRTMAVGQEYQGIKLLSLQGERATFLVPTSDQGARQVTLRIGQTPIHLASSQGRATPVVQEIILPAGRGGHYFTTGYINDRQFNFMVDTGASYISMGYADAERLGIDYKSGRPVQMSTANGVISAYNVQLRSVIIQGVEILDVTANVSEGYVDKPYLLLGNSFLNHFDIQRTRERLILRRRL</sequence>
<dbReference type="Gene3D" id="2.40.70.10">
    <property type="entry name" value="Acid Proteases"/>
    <property type="match status" value="1"/>
</dbReference>
<dbReference type="SUPFAM" id="SSF50630">
    <property type="entry name" value="Acid proteases"/>
    <property type="match status" value="1"/>
</dbReference>
<organism evidence="2 3">
    <name type="scientific">Saezia sanguinis</name>
    <dbReference type="NCBI Taxonomy" id="1965230"/>
    <lineage>
        <taxon>Bacteria</taxon>
        <taxon>Pseudomonadati</taxon>
        <taxon>Pseudomonadota</taxon>
        <taxon>Betaproteobacteria</taxon>
        <taxon>Burkholderiales</taxon>
        <taxon>Saeziaceae</taxon>
        <taxon>Saezia</taxon>
    </lineage>
</organism>
<dbReference type="Pfam" id="PF13975">
    <property type="entry name" value="gag-asp_proteas"/>
    <property type="match status" value="1"/>
</dbReference>
<dbReference type="GO" id="GO:0006508">
    <property type="term" value="P:proteolysis"/>
    <property type="evidence" value="ECO:0007669"/>
    <property type="project" value="InterPro"/>
</dbReference>
<evidence type="ECO:0000313" key="3">
    <source>
        <dbReference type="Proteomes" id="UP000286947"/>
    </source>
</evidence>
<dbReference type="PROSITE" id="PS00141">
    <property type="entry name" value="ASP_PROTEASE"/>
    <property type="match status" value="1"/>
</dbReference>
<dbReference type="NCBIfam" id="TIGR02281">
    <property type="entry name" value="clan_AA_DTGA"/>
    <property type="match status" value="1"/>
</dbReference>
<evidence type="ECO:0008006" key="4">
    <source>
        <dbReference type="Google" id="ProtNLM"/>
    </source>
</evidence>
<keyword evidence="1" id="KW-1133">Transmembrane helix</keyword>
<proteinExistence type="predicted"/>
<accession>A0A433SGN3</accession>
<dbReference type="CDD" id="cd05483">
    <property type="entry name" value="retropepsin_like_bacteria"/>
    <property type="match status" value="1"/>
</dbReference>
<keyword evidence="1" id="KW-0812">Transmembrane</keyword>
<dbReference type="Proteomes" id="UP000286947">
    <property type="component" value="Unassembled WGS sequence"/>
</dbReference>
<dbReference type="InterPro" id="IPR034122">
    <property type="entry name" value="Retropepsin-like_bacterial"/>
</dbReference>
<keyword evidence="3" id="KW-1185">Reference proteome</keyword>
<comment type="caution">
    <text evidence="2">The sequence shown here is derived from an EMBL/GenBank/DDBJ whole genome shotgun (WGS) entry which is preliminary data.</text>
</comment>
<name>A0A433SGN3_9BURK</name>